<dbReference type="Pfam" id="PF13589">
    <property type="entry name" value="HATPase_c_3"/>
    <property type="match status" value="1"/>
</dbReference>
<dbReference type="AlphaFoldDB" id="A0A9W4TS34"/>
<dbReference type="GO" id="GO:0061982">
    <property type="term" value="P:meiosis I cell cycle process"/>
    <property type="evidence" value="ECO:0007669"/>
    <property type="project" value="UniProtKB-ARBA"/>
</dbReference>
<dbReference type="GO" id="GO:0032300">
    <property type="term" value="C:mismatch repair complex"/>
    <property type="evidence" value="ECO:0007669"/>
    <property type="project" value="InterPro"/>
</dbReference>
<name>A0A9W4TS34_9ASCO</name>
<dbReference type="Proteomes" id="UP001152885">
    <property type="component" value="Unassembled WGS sequence"/>
</dbReference>
<keyword evidence="2" id="KW-0227">DNA damage</keyword>
<dbReference type="InterPro" id="IPR036890">
    <property type="entry name" value="HATPase_C_sf"/>
</dbReference>
<protein>
    <recommendedName>
        <fullName evidence="3">MutL C-terminal dimerisation domain-containing protein</fullName>
    </recommendedName>
</protein>
<feature type="domain" description="MutL C-terminal dimerisation" evidence="3">
    <location>
        <begin position="440"/>
        <end position="603"/>
    </location>
</feature>
<dbReference type="InterPro" id="IPR014721">
    <property type="entry name" value="Ribsml_uS5_D2-typ_fold_subgr"/>
</dbReference>
<dbReference type="PANTHER" id="PTHR10073:SF47">
    <property type="entry name" value="DNA MISMATCH REPAIR PROTEIN MLH3"/>
    <property type="match status" value="1"/>
</dbReference>
<evidence type="ECO:0000313" key="5">
    <source>
        <dbReference type="Proteomes" id="UP001152885"/>
    </source>
</evidence>
<dbReference type="GO" id="GO:0006298">
    <property type="term" value="P:mismatch repair"/>
    <property type="evidence" value="ECO:0007669"/>
    <property type="project" value="InterPro"/>
</dbReference>
<dbReference type="Pfam" id="PF08676">
    <property type="entry name" value="MutL_C"/>
    <property type="match status" value="1"/>
</dbReference>
<evidence type="ECO:0000256" key="2">
    <source>
        <dbReference type="ARBA" id="ARBA00022763"/>
    </source>
</evidence>
<organism evidence="4 5">
    <name type="scientific">Candida verbasci</name>
    <dbReference type="NCBI Taxonomy" id="1227364"/>
    <lineage>
        <taxon>Eukaryota</taxon>
        <taxon>Fungi</taxon>
        <taxon>Dikarya</taxon>
        <taxon>Ascomycota</taxon>
        <taxon>Saccharomycotina</taxon>
        <taxon>Pichiomycetes</taxon>
        <taxon>Debaryomycetaceae</taxon>
        <taxon>Candida/Lodderomyces clade</taxon>
        <taxon>Candida</taxon>
    </lineage>
</organism>
<dbReference type="GO" id="GO:0016887">
    <property type="term" value="F:ATP hydrolysis activity"/>
    <property type="evidence" value="ECO:0007669"/>
    <property type="project" value="InterPro"/>
</dbReference>
<evidence type="ECO:0000256" key="1">
    <source>
        <dbReference type="ARBA" id="ARBA00006082"/>
    </source>
</evidence>
<dbReference type="GO" id="GO:0005524">
    <property type="term" value="F:ATP binding"/>
    <property type="evidence" value="ECO:0007669"/>
    <property type="project" value="InterPro"/>
</dbReference>
<dbReference type="InterPro" id="IPR042120">
    <property type="entry name" value="MutL_C_dimsub"/>
</dbReference>
<dbReference type="InterPro" id="IPR037198">
    <property type="entry name" value="MutL_C_sf"/>
</dbReference>
<comment type="similarity">
    <text evidence="1">Belongs to the DNA mismatch repair MutL/HexB family.</text>
</comment>
<dbReference type="GO" id="GO:0140664">
    <property type="term" value="F:ATP-dependent DNA damage sensor activity"/>
    <property type="evidence" value="ECO:0007669"/>
    <property type="project" value="InterPro"/>
</dbReference>
<dbReference type="Gene3D" id="3.30.565.10">
    <property type="entry name" value="Histidine kinase-like ATPase, C-terminal domain"/>
    <property type="match status" value="1"/>
</dbReference>
<dbReference type="EMBL" id="CANTUO010000001">
    <property type="protein sequence ID" value="CAI5757223.1"/>
    <property type="molecule type" value="Genomic_DNA"/>
</dbReference>
<gene>
    <name evidence="4" type="ORF">CANVERA_P1740</name>
</gene>
<dbReference type="PANTHER" id="PTHR10073">
    <property type="entry name" value="DNA MISMATCH REPAIR PROTEIN MLH, PMS, MUTL"/>
    <property type="match status" value="1"/>
</dbReference>
<proteinExistence type="inferred from homology"/>
<dbReference type="SUPFAM" id="SSF118116">
    <property type="entry name" value="DNA mismatch repair protein MutL"/>
    <property type="match status" value="1"/>
</dbReference>
<evidence type="ECO:0000259" key="3">
    <source>
        <dbReference type="SMART" id="SM00853"/>
    </source>
</evidence>
<dbReference type="Gene3D" id="3.30.1540.20">
    <property type="entry name" value="MutL, C-terminal domain, dimerisation subdomain"/>
    <property type="match status" value="1"/>
</dbReference>
<dbReference type="Gene3D" id="3.30.230.10">
    <property type="match status" value="1"/>
</dbReference>
<reference evidence="4" key="1">
    <citation type="submission" date="2022-12" db="EMBL/GenBank/DDBJ databases">
        <authorList>
            <person name="Brejova B."/>
        </authorList>
    </citation>
    <scope>NUCLEOTIDE SEQUENCE</scope>
</reference>
<keyword evidence="5" id="KW-1185">Reference proteome</keyword>
<dbReference type="OrthoDB" id="429932at2759"/>
<comment type="caution">
    <text evidence="4">The sequence shown here is derived from an EMBL/GenBank/DDBJ whole genome shotgun (WGS) entry which is preliminary data.</text>
</comment>
<dbReference type="Gene3D" id="3.30.1370.100">
    <property type="entry name" value="MutL, C-terminal domain, regulatory subdomain"/>
    <property type="match status" value="1"/>
</dbReference>
<accession>A0A9W4TS34</accession>
<dbReference type="SUPFAM" id="SSF55874">
    <property type="entry name" value="ATPase domain of HSP90 chaperone/DNA topoisomerase II/histidine kinase"/>
    <property type="match status" value="1"/>
</dbReference>
<dbReference type="InterPro" id="IPR014790">
    <property type="entry name" value="MutL_C"/>
</dbReference>
<evidence type="ECO:0000313" key="4">
    <source>
        <dbReference type="EMBL" id="CAI5757223.1"/>
    </source>
</evidence>
<sequence>MNKIIKLDETSINQIKSTISYNSIAGIIKELLQNSLDANASSISIILDFQSLSLFIQDNGTGISSSDYDKIGLKNYTSKSGDDYFGYKGEALHSLKTISKLTIISKIKNENTYKLVNGRAEIFQNDIIPSSYFNVSIKQHGTCIIANNCFQNIPVRKLQITSTSQLKIIEEVKLAIFGSIIPFTSTKLSFSIINHEKMQLDQILNVDAHGSLSILLQDIFGIKIKFENIGAKFKNVEMKGIIGKFPINTRNHQYLFINNRPIQLTKTESNNINSIFQNSDFIDETHLISPTRSTGRPFYKYATFVILVNCPKTISYSSNIYNTILQILEKVFYKFLESNGYGKRRNRMRKSPSPSTSPIKQRKIRDNFILYANSKLANYNDNELDGLKFNRNGKSSISTIPNFSINSTAPTPQIHNCEVIPDQVARSINFSKSDIQQFKIIKQIDKKFILINSESQLVILDQHAIDERVKVEQLLQEFINTLKLNTGLRLANPLSFNLIVHGEINLFKTYKSNFNIFGIDYEIQEDNVIVTHLPNVLLGKVKSGSEFLKNALLQHCYDLNLNYKRKVLDLDDWFACIHHIPKIIIEVINSKACRSAIMFGDELSNQECEELLNELRNCQLPFICAHGRPSIVPLAKIE</sequence>
<dbReference type="InterPro" id="IPR042121">
    <property type="entry name" value="MutL_C_regsub"/>
</dbReference>
<dbReference type="InterPro" id="IPR038973">
    <property type="entry name" value="MutL/Mlh/Pms-like"/>
</dbReference>
<dbReference type="SMART" id="SM00853">
    <property type="entry name" value="MutL_C"/>
    <property type="match status" value="1"/>
</dbReference>